<dbReference type="AlphaFoldDB" id="X1VEA0"/>
<proteinExistence type="predicted"/>
<reference evidence="1" key="1">
    <citation type="journal article" date="2014" name="Front. Microbiol.">
        <title>High frequency of phylogenetically diverse reductive dehalogenase-homologous genes in deep subseafloor sedimentary metagenomes.</title>
        <authorList>
            <person name="Kawai M."/>
            <person name="Futagami T."/>
            <person name="Toyoda A."/>
            <person name="Takaki Y."/>
            <person name="Nishi S."/>
            <person name="Hori S."/>
            <person name="Arai W."/>
            <person name="Tsubouchi T."/>
            <person name="Morono Y."/>
            <person name="Uchiyama I."/>
            <person name="Ito T."/>
            <person name="Fujiyama A."/>
            <person name="Inagaki F."/>
            <person name="Takami H."/>
        </authorList>
    </citation>
    <scope>NUCLEOTIDE SEQUENCE</scope>
    <source>
        <strain evidence="1">Expedition CK06-06</strain>
    </source>
</reference>
<dbReference type="PANTHER" id="PTHR40447">
    <property type="entry name" value="ANAEROBIC SULFITE REDUCTASE SUBUNIT A"/>
    <property type="match status" value="1"/>
</dbReference>
<comment type="caution">
    <text evidence="1">The sequence shown here is derived from an EMBL/GenBank/DDBJ whole genome shotgun (WGS) entry which is preliminary data.</text>
</comment>
<sequence length="216" mass="25288">MRGKYLISKPDWDQYMCEIITGYDVYAPLLTEKNQDYHFIQKDSVSQIVYNTPKPTTPLKTFFLPVKENVVIEKEQARSRIIMGIPSCDLAGLGILDEIYLAEPYFDIVYQKNRDNTLLIGTDCFEILEHCHCTSYGINPYPEEYHDISLALVDEEVYLTVQSEKGETFLKKTDRNRISRELSDKEFEKVLEKREKIKPQLDDKNKHLPEYSKTTE</sequence>
<dbReference type="EMBL" id="BARW01026247">
    <property type="protein sequence ID" value="GAJ16017.1"/>
    <property type="molecule type" value="Genomic_DNA"/>
</dbReference>
<name>X1VEA0_9ZZZZ</name>
<organism evidence="1">
    <name type="scientific">marine sediment metagenome</name>
    <dbReference type="NCBI Taxonomy" id="412755"/>
    <lineage>
        <taxon>unclassified sequences</taxon>
        <taxon>metagenomes</taxon>
        <taxon>ecological metagenomes</taxon>
    </lineage>
</organism>
<accession>X1VEA0</accession>
<dbReference type="PANTHER" id="PTHR40447:SF1">
    <property type="entry name" value="ANAEROBIC SULFITE REDUCTASE SUBUNIT A"/>
    <property type="match status" value="1"/>
</dbReference>
<gene>
    <name evidence="1" type="ORF">S12H4_42840</name>
</gene>
<protein>
    <submittedName>
        <fullName evidence="1">Uncharacterized protein</fullName>
    </submittedName>
</protein>
<feature type="non-terminal residue" evidence="1">
    <location>
        <position position="216"/>
    </location>
</feature>
<evidence type="ECO:0000313" key="1">
    <source>
        <dbReference type="EMBL" id="GAJ16017.1"/>
    </source>
</evidence>